<evidence type="ECO:0000313" key="3">
    <source>
        <dbReference type="EMBL" id="SMH64479.1"/>
    </source>
</evidence>
<evidence type="ECO:0000313" key="2">
    <source>
        <dbReference type="EMBL" id="CDQ10452.1"/>
    </source>
</evidence>
<organism evidence="2">
    <name type="scientific">Acidithiobacillus ferrivorans</name>
    <dbReference type="NCBI Taxonomy" id="160808"/>
    <lineage>
        <taxon>Bacteria</taxon>
        <taxon>Pseudomonadati</taxon>
        <taxon>Pseudomonadota</taxon>
        <taxon>Acidithiobacillia</taxon>
        <taxon>Acidithiobacillales</taxon>
        <taxon>Acidithiobacillaceae</taxon>
        <taxon>Acidithiobacillus</taxon>
    </lineage>
</organism>
<dbReference type="AlphaFoldDB" id="A0A060UPC9"/>
<accession>A0A060UPC9</accession>
<gene>
    <name evidence="3" type="ORF">AFERRI_10512</name>
    <name evidence="2" type="ORF">AFERRI_400233</name>
</gene>
<protein>
    <submittedName>
        <fullName evidence="2">Uncharacterized protein</fullName>
    </submittedName>
</protein>
<evidence type="ECO:0000313" key="4">
    <source>
        <dbReference type="Proteomes" id="UP000193925"/>
    </source>
</evidence>
<reference evidence="2" key="2">
    <citation type="submission" date="2014-07" db="EMBL/GenBank/DDBJ databases">
        <title>Initial genome analysis of the psychrotolerant acidophile Acidithiobacillus ferrivorans CF27: insights into iron and sulfur oxidation pathways and into biofilm formation.</title>
        <authorList>
            <person name="Talla E."/>
            <person name="Hedrich S."/>
            <person name="Mangenot S."/>
            <person name="Ji B."/>
            <person name="Johnson D.B."/>
            <person name="Barbe V."/>
            <person name="Bonnefoy V."/>
        </authorList>
    </citation>
    <scope>NUCLEOTIDE SEQUENCE [LARGE SCALE GENOMIC DNA]</scope>
    <source>
        <strain evidence="2">CF27</strain>
    </source>
</reference>
<name>A0A060UPC9_9PROT</name>
<keyword evidence="4" id="KW-1185">Reference proteome</keyword>
<evidence type="ECO:0000256" key="1">
    <source>
        <dbReference type="SAM" id="MobiDB-lite"/>
    </source>
</evidence>
<proteinExistence type="predicted"/>
<sequence>MAEWRVAGAGFAGDDSGAGGGNRVISAIKYAKRADSVWLLRYNARQTTIPFSGGFPCGTMRRLTLIIITTLIMPTTLLQITAGGWSIRSLAESSTASFTAPSSGCSAA</sequence>
<dbReference type="EMBL" id="CCCS020000035">
    <property type="protein sequence ID" value="CDQ10452.1"/>
    <property type="molecule type" value="Genomic_DNA"/>
</dbReference>
<dbReference type="EMBL" id="LT841305">
    <property type="protein sequence ID" value="SMH64479.1"/>
    <property type="molecule type" value="Genomic_DNA"/>
</dbReference>
<feature type="region of interest" description="Disordered" evidence="1">
    <location>
        <begin position="1"/>
        <end position="20"/>
    </location>
</feature>
<reference evidence="3 4" key="3">
    <citation type="submission" date="2017-03" db="EMBL/GenBank/DDBJ databases">
        <authorList>
            <person name="Regsiter A."/>
            <person name="William W."/>
        </authorList>
    </citation>
    <scope>NUCLEOTIDE SEQUENCE [LARGE SCALE GENOMIC DNA]</scope>
    <source>
        <strain evidence="3">PRJEB5721</strain>
    </source>
</reference>
<dbReference type="Proteomes" id="UP000193925">
    <property type="component" value="Chromosome AFERRI"/>
</dbReference>
<reference evidence="2" key="1">
    <citation type="submission" date="2014-03" db="EMBL/GenBank/DDBJ databases">
        <authorList>
            <person name="Genoscope - CEA"/>
        </authorList>
    </citation>
    <scope>NUCLEOTIDE SEQUENCE [LARGE SCALE GENOMIC DNA]</scope>
    <source>
        <strain evidence="2">CF27</strain>
    </source>
</reference>